<keyword evidence="1" id="KW-1133">Transmembrane helix</keyword>
<sequence length="109" mass="12056">MVSNSRHTVLNLLVGIFIGFVLSFAIFPNLGNFPGVQLPGYQRPIVIVQEGANSQLSGSQKQDNKIEVKEHAHRHDAHNEDELDDSDAPSAAMFFHGNGTHVHDGFYFL</sequence>
<name>A0A914NIW6_MELIC</name>
<dbReference type="AlphaFoldDB" id="A0A914NIW6"/>
<proteinExistence type="predicted"/>
<dbReference type="Proteomes" id="UP000887563">
    <property type="component" value="Unplaced"/>
</dbReference>
<protein>
    <submittedName>
        <fullName evidence="3">Uncharacterized protein</fullName>
    </submittedName>
</protein>
<accession>A0A914NIW6</accession>
<reference evidence="3" key="1">
    <citation type="submission" date="2022-11" db="UniProtKB">
        <authorList>
            <consortium name="WormBaseParasite"/>
        </authorList>
    </citation>
    <scope>IDENTIFICATION</scope>
</reference>
<evidence type="ECO:0000313" key="2">
    <source>
        <dbReference type="Proteomes" id="UP000887563"/>
    </source>
</evidence>
<dbReference type="WBParaSite" id="Minc3s06296g39627">
    <property type="protein sequence ID" value="Minc3s06296g39627"/>
    <property type="gene ID" value="Minc3s06296g39627"/>
</dbReference>
<organism evidence="2 3">
    <name type="scientific">Meloidogyne incognita</name>
    <name type="common">Southern root-knot nematode worm</name>
    <name type="synonym">Oxyuris incognita</name>
    <dbReference type="NCBI Taxonomy" id="6306"/>
    <lineage>
        <taxon>Eukaryota</taxon>
        <taxon>Metazoa</taxon>
        <taxon>Ecdysozoa</taxon>
        <taxon>Nematoda</taxon>
        <taxon>Chromadorea</taxon>
        <taxon>Rhabditida</taxon>
        <taxon>Tylenchina</taxon>
        <taxon>Tylenchomorpha</taxon>
        <taxon>Tylenchoidea</taxon>
        <taxon>Meloidogynidae</taxon>
        <taxon>Meloidogyninae</taxon>
        <taxon>Meloidogyne</taxon>
        <taxon>Meloidogyne incognita group</taxon>
    </lineage>
</organism>
<keyword evidence="1" id="KW-0812">Transmembrane</keyword>
<evidence type="ECO:0000313" key="3">
    <source>
        <dbReference type="WBParaSite" id="Minc3s06296g39627"/>
    </source>
</evidence>
<keyword evidence="1" id="KW-0472">Membrane</keyword>
<evidence type="ECO:0000256" key="1">
    <source>
        <dbReference type="SAM" id="Phobius"/>
    </source>
</evidence>
<keyword evidence="2" id="KW-1185">Reference proteome</keyword>
<feature type="transmembrane region" description="Helical" evidence="1">
    <location>
        <begin position="9"/>
        <end position="27"/>
    </location>
</feature>